<feature type="transmembrane region" description="Helical" evidence="1">
    <location>
        <begin position="18"/>
        <end position="36"/>
    </location>
</feature>
<evidence type="ECO:0000313" key="3">
    <source>
        <dbReference type="Proteomes" id="UP000324996"/>
    </source>
</evidence>
<organism evidence="2 3">
    <name type="scientific">Iodidimonas nitroreducens</name>
    <dbReference type="NCBI Taxonomy" id="1236968"/>
    <lineage>
        <taxon>Bacteria</taxon>
        <taxon>Pseudomonadati</taxon>
        <taxon>Pseudomonadota</taxon>
        <taxon>Alphaproteobacteria</taxon>
        <taxon>Iodidimonadales</taxon>
        <taxon>Iodidimonadaceae</taxon>
        <taxon>Iodidimonas</taxon>
    </lineage>
</organism>
<dbReference type="EMBL" id="BKCN01000008">
    <property type="protein sequence ID" value="GER04209.1"/>
    <property type="molecule type" value="Genomic_DNA"/>
</dbReference>
<sequence>MATHQHGTTERIEHFPRVFLLAAAGLIGLTILTAALSRWTGSYHIAPPEAELVSSRSLYFADHESGAVIVTDAATGQEIARLEAGGHGFTRAMMRSLAQERMAHGISAQTPFRLSLWANGRLSLQDPETGRLVDLNAFGPTNAGAFAVLIPSAGALAKRTAP</sequence>
<keyword evidence="1" id="KW-1133">Transmembrane helix</keyword>
<reference evidence="2 3" key="1">
    <citation type="submission" date="2019-09" db="EMBL/GenBank/DDBJ databases">
        <title>NBRP : Genome information of microbial organism related human and environment.</title>
        <authorList>
            <person name="Hattori M."/>
            <person name="Oshima K."/>
            <person name="Inaba H."/>
            <person name="Suda W."/>
            <person name="Sakamoto M."/>
            <person name="Iino T."/>
            <person name="Kitahara M."/>
            <person name="Oshida Y."/>
            <person name="Iida T."/>
            <person name="Kudo T."/>
            <person name="Itoh T."/>
            <person name="Ohkuma M."/>
        </authorList>
    </citation>
    <scope>NUCLEOTIDE SEQUENCE [LARGE SCALE GENOMIC DNA]</scope>
    <source>
        <strain evidence="2 3">Q-1</strain>
    </source>
</reference>
<protein>
    <recommendedName>
        <fullName evidence="4">Photosynthetic complex assembly protein</fullName>
    </recommendedName>
</protein>
<accession>A0A5A7NAZ5</accession>
<keyword evidence="1" id="KW-0472">Membrane</keyword>
<dbReference type="NCBIfam" id="TIGR03054">
    <property type="entry name" value="photo_alph_chp1"/>
    <property type="match status" value="1"/>
</dbReference>
<comment type="caution">
    <text evidence="2">The sequence shown here is derived from an EMBL/GenBank/DDBJ whole genome shotgun (WGS) entry which is preliminary data.</text>
</comment>
<evidence type="ECO:0000313" key="2">
    <source>
        <dbReference type="EMBL" id="GER04209.1"/>
    </source>
</evidence>
<evidence type="ECO:0000256" key="1">
    <source>
        <dbReference type="SAM" id="Phobius"/>
    </source>
</evidence>
<keyword evidence="1" id="KW-0812">Transmembrane</keyword>
<dbReference type="AlphaFoldDB" id="A0A5A7NAZ5"/>
<evidence type="ECO:0008006" key="4">
    <source>
        <dbReference type="Google" id="ProtNLM"/>
    </source>
</evidence>
<proteinExistence type="predicted"/>
<name>A0A5A7NAZ5_9PROT</name>
<dbReference type="Proteomes" id="UP000324996">
    <property type="component" value="Unassembled WGS sequence"/>
</dbReference>
<dbReference type="InterPro" id="IPR017495">
    <property type="entry name" value="PuhC"/>
</dbReference>
<dbReference type="RefSeq" id="WP_042083848.1">
    <property type="nucleotide sequence ID" value="NZ_BKCN01000008.1"/>
</dbReference>
<gene>
    <name evidence="2" type="ORF">JCM17846_18910</name>
</gene>
<keyword evidence="3" id="KW-1185">Reference proteome</keyword>